<dbReference type="Gene3D" id="3.40.50.1820">
    <property type="entry name" value="alpha/beta hydrolase"/>
    <property type="match status" value="1"/>
</dbReference>
<evidence type="ECO:0000313" key="1">
    <source>
        <dbReference type="EMBL" id="OQP60589.1"/>
    </source>
</evidence>
<dbReference type="PANTHER" id="PTHR37946:SF1">
    <property type="entry name" value="SLL1969 PROTEIN"/>
    <property type="match status" value="1"/>
</dbReference>
<name>A0A1V9FQC6_9BACT</name>
<dbReference type="InterPro" id="IPR029058">
    <property type="entry name" value="AB_hydrolase_fold"/>
</dbReference>
<dbReference type="EMBL" id="LVYD01000060">
    <property type="protein sequence ID" value="OQP60589.1"/>
    <property type="molecule type" value="Genomic_DNA"/>
</dbReference>
<dbReference type="OrthoDB" id="596779at2"/>
<dbReference type="STRING" id="1703345.A3860_32770"/>
<organism evidence="1 2">
    <name type="scientific">Niastella vici</name>
    <dbReference type="NCBI Taxonomy" id="1703345"/>
    <lineage>
        <taxon>Bacteria</taxon>
        <taxon>Pseudomonadati</taxon>
        <taxon>Bacteroidota</taxon>
        <taxon>Chitinophagia</taxon>
        <taxon>Chitinophagales</taxon>
        <taxon>Chitinophagaceae</taxon>
        <taxon>Niastella</taxon>
    </lineage>
</organism>
<dbReference type="AlphaFoldDB" id="A0A1V9FQC6"/>
<dbReference type="RefSeq" id="WP_081152724.1">
    <property type="nucleotide sequence ID" value="NZ_LVYD01000060.1"/>
</dbReference>
<proteinExistence type="predicted"/>
<reference evidence="1 2" key="1">
    <citation type="submission" date="2016-03" db="EMBL/GenBank/DDBJ databases">
        <title>Niastella vici sp. nov., isolated from farmland soil.</title>
        <authorList>
            <person name="Chen L."/>
            <person name="Wang D."/>
            <person name="Yang S."/>
            <person name="Wang G."/>
        </authorList>
    </citation>
    <scope>NUCLEOTIDE SEQUENCE [LARGE SCALE GENOMIC DNA]</scope>
    <source>
        <strain evidence="1 2">DJ57</strain>
    </source>
</reference>
<dbReference type="Proteomes" id="UP000192796">
    <property type="component" value="Unassembled WGS sequence"/>
</dbReference>
<accession>A0A1V9FQC6</accession>
<protein>
    <submittedName>
        <fullName evidence="1">Uncharacterized protein</fullName>
    </submittedName>
</protein>
<dbReference type="SUPFAM" id="SSF53474">
    <property type="entry name" value="alpha/beta-Hydrolases"/>
    <property type="match status" value="1"/>
</dbReference>
<comment type="caution">
    <text evidence="1">The sequence shown here is derived from an EMBL/GenBank/DDBJ whole genome shotgun (WGS) entry which is preliminary data.</text>
</comment>
<dbReference type="Pfam" id="PF20308">
    <property type="entry name" value="TPR-S"/>
    <property type="match status" value="1"/>
</dbReference>
<gene>
    <name evidence="1" type="ORF">A3860_32770</name>
</gene>
<dbReference type="InterPro" id="IPR046880">
    <property type="entry name" value="TPR-S"/>
</dbReference>
<dbReference type="PANTHER" id="PTHR37946">
    <property type="entry name" value="SLL1969 PROTEIN"/>
    <property type="match status" value="1"/>
</dbReference>
<keyword evidence="2" id="KW-1185">Reference proteome</keyword>
<evidence type="ECO:0000313" key="2">
    <source>
        <dbReference type="Proteomes" id="UP000192796"/>
    </source>
</evidence>
<sequence length="485" mass="54888">MPIQKILSDAAISAAQGVSKIVLGKLLQSVKGEKKGTIIPYRSEGNESIVCFVHGFSGDPESTFKPIPEFIIAESELNGWDVISIGYSTDLMPNIGKGIWAATPDITKIASYLQTNLEILFEHYNRVALIGHSMGGLVIQRTILNRDDIHKISHVLFYGTPSGGLKKAWLLRWFKNQISDMDYEGEFIKKLRNEWNNRFSHKYPFKFATVAGELDEFVPTNSSLDPFTKDYHCITAGNHITMVKPESNMDTSFQVIKKMLGIGSGISYLIGNDKDLNNLIARYYEEADILGKKLPDLDAKGFKKYIFALEGIGKIDDAIKMLEESEIIKFNTDFMGILGGRFKRKYLVEETTAFLEKAICWYDKALQLSLRSNNSSQIYYHAINLAFLFLMLDETDLTKTKEMAQLALKHCQIAKGGQYWEDATIAEAYLYLNAFEQSKIFYTSAINKCNQSIRETSSMLINAVYACNSLNRPDWKKELENVFSI</sequence>